<reference evidence="9" key="1">
    <citation type="journal article" date="2014" name="J. Gen. Physiol.">
        <title>Structural diversity of ABC transporters.</title>
        <authorList>
            <person name="ter Beek J."/>
            <person name="Guskov A."/>
            <person name="Slotboom D.J."/>
        </authorList>
    </citation>
    <scope>NUCLEOTIDE SEQUENCE</scope>
</reference>
<organism evidence="8 9">
    <name type="scientific">Derxia gummosa DSM 723</name>
    <dbReference type="NCBI Taxonomy" id="1121388"/>
    <lineage>
        <taxon>Bacteria</taxon>
        <taxon>Pseudomonadati</taxon>
        <taxon>Pseudomonadota</taxon>
        <taxon>Betaproteobacteria</taxon>
        <taxon>Burkholderiales</taxon>
        <taxon>Alcaligenaceae</taxon>
        <taxon>Derxia</taxon>
    </lineage>
</organism>
<sequence length="596" mass="62300">MSLPDKHHDAPADRVLELSGISKRFGALLANDAISLDLRRGEVLALLGENGAGKSTLMSILFGHYTADRGYIRAFGAPLPSGDPAAALGAGIGMVHQHFTLADNLSVLDNVMLGTEPLWQPFMRRGAGRRRLLELGRKFGLAVEPEARVGALSMGERQRVEILKALYRGARVLILDEPTAVLTPDESAALFRTLATLTARGLSVIFISHKLDEVLAHSDRVAVLRRGRLVAERRTLHCTRESLAALMVGARTVEPPGDTPIDKVRPAATTDGKPMRETAPTEPAGRTPITGDDAADTPDAAAETVGTSTTATAPPTDAVNMAPEPARETPAAPPTPTDAARATTTDAGAAMAATAPRLRLIALAHGTLRKASLDLAPGEIVGIAGVSGNGQDELAQLLFGLARPSAGSILLDGEPLPASPRALTRLGVGRVPADRAREGLIADLSVAENAVSERLADAPFSRLGWIARGAARALAERLVRDFDVRCAGTNAAARSMSGGNMQKLVLGRALAAGPAPRVLVLHQPTWGLDVGAVAAVHARLRAARDAGAAVLLISDDLDELLTLCDRIAVMFRGRLGRARAGVSRSELGLAMAGAET</sequence>
<dbReference type="RefSeq" id="WP_051378934.1">
    <property type="nucleotide sequence ID" value="NZ_KI519499.1"/>
</dbReference>
<evidence type="ECO:0000256" key="2">
    <source>
        <dbReference type="ARBA" id="ARBA00022597"/>
    </source>
</evidence>
<keyword evidence="2" id="KW-0762">Sugar transport</keyword>
<dbReference type="OrthoDB" id="9776369at2"/>
<evidence type="ECO:0000256" key="5">
    <source>
        <dbReference type="ARBA" id="ARBA00022840"/>
    </source>
</evidence>
<dbReference type="InterPro" id="IPR027417">
    <property type="entry name" value="P-loop_NTPase"/>
</dbReference>
<name>A0A8B6X943_9BURK</name>
<dbReference type="Proteomes" id="UP000675920">
    <property type="component" value="Unplaced"/>
</dbReference>
<dbReference type="CDD" id="cd03215">
    <property type="entry name" value="ABC_Carb_Monos_II"/>
    <property type="match status" value="1"/>
</dbReference>
<dbReference type="CDD" id="cd03216">
    <property type="entry name" value="ABC_Carb_Monos_I"/>
    <property type="match status" value="1"/>
</dbReference>
<dbReference type="PROSITE" id="PS00211">
    <property type="entry name" value="ABC_TRANSPORTER_1"/>
    <property type="match status" value="1"/>
</dbReference>
<dbReference type="InterPro" id="IPR003593">
    <property type="entry name" value="AAA+_ATPase"/>
</dbReference>
<dbReference type="SMART" id="SM00382">
    <property type="entry name" value="AAA"/>
    <property type="match status" value="2"/>
</dbReference>
<dbReference type="GO" id="GO:0016887">
    <property type="term" value="F:ATP hydrolysis activity"/>
    <property type="evidence" value="ECO:0007669"/>
    <property type="project" value="InterPro"/>
</dbReference>
<dbReference type="GO" id="GO:0005524">
    <property type="term" value="F:ATP binding"/>
    <property type="evidence" value="ECO:0007669"/>
    <property type="project" value="UniProtKB-KW"/>
</dbReference>
<evidence type="ECO:0000259" key="7">
    <source>
        <dbReference type="PROSITE" id="PS50893"/>
    </source>
</evidence>
<dbReference type="InterPro" id="IPR003439">
    <property type="entry name" value="ABC_transporter-like_ATP-bd"/>
</dbReference>
<feature type="domain" description="ABC transporter" evidence="7">
    <location>
        <begin position="353"/>
        <end position="594"/>
    </location>
</feature>
<evidence type="ECO:0000256" key="6">
    <source>
        <dbReference type="SAM" id="MobiDB-lite"/>
    </source>
</evidence>
<evidence type="ECO:0000313" key="8">
    <source>
        <dbReference type="Proteomes" id="UP000675920"/>
    </source>
</evidence>
<dbReference type="Gene3D" id="3.40.50.300">
    <property type="entry name" value="P-loop containing nucleotide triphosphate hydrolases"/>
    <property type="match status" value="2"/>
</dbReference>
<keyword evidence="2" id="KW-0813">Transport</keyword>
<keyword evidence="3" id="KW-0677">Repeat</keyword>
<protein>
    <submittedName>
        <fullName evidence="9">ABC transporter ATP-binding protein</fullName>
    </submittedName>
</protein>
<dbReference type="InterPro" id="IPR050107">
    <property type="entry name" value="ABC_carbohydrate_import_ATPase"/>
</dbReference>
<keyword evidence="8" id="KW-1185">Reference proteome</keyword>
<evidence type="ECO:0000313" key="9">
    <source>
        <dbReference type="RefSeq" id="WP_051378934.1"/>
    </source>
</evidence>
<dbReference type="AlphaFoldDB" id="A0A8B6X943"/>
<keyword evidence="1" id="KW-1003">Cell membrane</keyword>
<dbReference type="InterPro" id="IPR017871">
    <property type="entry name" value="ABC_transporter-like_CS"/>
</dbReference>
<dbReference type="PROSITE" id="PS50893">
    <property type="entry name" value="ABC_TRANSPORTER_2"/>
    <property type="match status" value="2"/>
</dbReference>
<reference evidence="9" key="3">
    <citation type="submission" date="2025-08" db="UniProtKB">
        <authorList>
            <consortium name="RefSeq"/>
        </authorList>
    </citation>
    <scope>IDENTIFICATION</scope>
</reference>
<dbReference type="PANTHER" id="PTHR43790:SF4">
    <property type="entry name" value="GUANOSINE IMPORT ATP-BINDING PROTEIN NUPO"/>
    <property type="match status" value="1"/>
</dbReference>
<evidence type="ECO:0000256" key="3">
    <source>
        <dbReference type="ARBA" id="ARBA00022737"/>
    </source>
</evidence>
<accession>A0A8B6X943</accession>
<reference evidence="9" key="2">
    <citation type="journal article" date="2015" name="F1000Prime Rep">
        <title>Structure and mechanism of ABC transporters.</title>
        <authorList>
            <person name="Wilkens S."/>
        </authorList>
    </citation>
    <scope>NUCLEOTIDE SEQUENCE</scope>
</reference>
<feature type="compositionally biased region" description="Low complexity" evidence="6">
    <location>
        <begin position="297"/>
        <end position="330"/>
    </location>
</feature>
<evidence type="ECO:0000256" key="1">
    <source>
        <dbReference type="ARBA" id="ARBA00022475"/>
    </source>
</evidence>
<dbReference type="PANTHER" id="PTHR43790">
    <property type="entry name" value="CARBOHYDRATE TRANSPORT ATP-BINDING PROTEIN MG119-RELATED"/>
    <property type="match status" value="1"/>
</dbReference>
<feature type="region of interest" description="Disordered" evidence="6">
    <location>
        <begin position="254"/>
        <end position="341"/>
    </location>
</feature>
<keyword evidence="5 9" id="KW-0067">ATP-binding</keyword>
<keyword evidence="1" id="KW-0472">Membrane</keyword>
<keyword evidence="4" id="KW-0547">Nucleotide-binding</keyword>
<proteinExistence type="predicted"/>
<dbReference type="SUPFAM" id="SSF52540">
    <property type="entry name" value="P-loop containing nucleoside triphosphate hydrolases"/>
    <property type="match status" value="2"/>
</dbReference>
<dbReference type="Pfam" id="PF00005">
    <property type="entry name" value="ABC_tran"/>
    <property type="match status" value="2"/>
</dbReference>
<evidence type="ECO:0000256" key="4">
    <source>
        <dbReference type="ARBA" id="ARBA00022741"/>
    </source>
</evidence>
<feature type="domain" description="ABC transporter" evidence="7">
    <location>
        <begin position="16"/>
        <end position="251"/>
    </location>
</feature>